<dbReference type="InterPro" id="IPR017441">
    <property type="entry name" value="Protein_kinase_ATP_BS"/>
</dbReference>
<dbReference type="SMART" id="SM00220">
    <property type="entry name" value="S_TKc"/>
    <property type="match status" value="1"/>
</dbReference>
<evidence type="ECO:0000256" key="3">
    <source>
        <dbReference type="ARBA" id="ARBA00022777"/>
    </source>
</evidence>
<evidence type="ECO:0000256" key="4">
    <source>
        <dbReference type="ARBA" id="ARBA00022840"/>
    </source>
</evidence>
<dbReference type="Gene3D" id="1.25.40.10">
    <property type="entry name" value="Tetratricopeptide repeat domain"/>
    <property type="match status" value="3"/>
</dbReference>
<evidence type="ECO:0000256" key="1">
    <source>
        <dbReference type="ARBA" id="ARBA00022679"/>
    </source>
</evidence>
<sequence length="771" mass="88362">MKEKIVKGYRIKRMIGKGGMAAIYLAEHIASKEEVALKVLLSHIASDRDYVLRFLHEVRANKKLHHKNIVKIIDCDEVKGHYFMAMEYMDGFTLQQLLKKVPILPVPCALYILREILEGLLFSHSKNIIHRDMKPSNILISKSGLVKISDFGISKITEFTKLTQTGSVLGTPAYMSPEQAKGHLVDFRSDIFSAGVMFYETILGENPFASDNPTSAILNILQKTPQPAFELNPTLSTSLEIILENMMEKDQEQRYGAVEAILEDLNQLERDEGAFIDQKTFQAFIQNPDQVSQTINQKEADRILAEASKIVIQGETTENQAIWEYYKVLYLDPDNVEAQRQLTQLCTKQGYNVKPDRSNKIIQLEKTLAENPGNVAVLMQLAKLHRLAGNFFEVIYYYKRLKKLKPNDGYIQVQIESLIGDKTLARQVTVGQWDAKTASQYGGEQKTQYTRGQKTQYTSGQKTIPRYEVTTVAPKKMASKKAPIFIFWAVIIGVALLVFWGIFSMVKSIKPVGISTQRELKPFIITLDQIESRLEKSDFKSLGSESKALYELAEKSFENKDYQKARELYTSLVKKSQEKLKNHILFRLALIEKNLDNYEEALTHIDTLMDSYPEPRLEVFAQKERAQIYSIQGQNLDAEVEYDDILMKLDNVPQIEYRVQCILDYANFLRALRKYQKALQTVTIIIDDYSGSEFHFAARKVRATIFLELNEKKEAFWEYQQILENLSPENAEYQDIKSMVAKLKKQVPLKDRSSAATSEPDQDDSENLDIY</sequence>
<keyword evidence="10" id="KW-1185">Reference proteome</keyword>
<feature type="transmembrane region" description="Helical" evidence="7">
    <location>
        <begin position="484"/>
        <end position="503"/>
    </location>
</feature>
<dbReference type="Gene3D" id="1.10.510.10">
    <property type="entry name" value="Transferase(Phosphotransferase) domain 1"/>
    <property type="match status" value="1"/>
</dbReference>
<keyword evidence="7" id="KW-1133">Transmembrane helix</keyword>
<keyword evidence="3 9" id="KW-0418">Kinase</keyword>
<dbReference type="Proteomes" id="UP001594351">
    <property type="component" value="Unassembled WGS sequence"/>
</dbReference>
<proteinExistence type="predicted"/>
<dbReference type="PROSITE" id="PS50011">
    <property type="entry name" value="PROTEIN_KINASE_DOM"/>
    <property type="match status" value="1"/>
</dbReference>
<dbReference type="SUPFAM" id="SSF56112">
    <property type="entry name" value="Protein kinase-like (PK-like)"/>
    <property type="match status" value="1"/>
</dbReference>
<feature type="domain" description="Protein kinase" evidence="8">
    <location>
        <begin position="9"/>
        <end position="276"/>
    </location>
</feature>
<evidence type="ECO:0000256" key="6">
    <source>
        <dbReference type="SAM" id="MobiDB-lite"/>
    </source>
</evidence>
<dbReference type="EMBL" id="JBHPBY010000048">
    <property type="protein sequence ID" value="MFC1849610.1"/>
    <property type="molecule type" value="Genomic_DNA"/>
</dbReference>
<keyword evidence="7" id="KW-0812">Transmembrane</keyword>
<dbReference type="PANTHER" id="PTHR24348">
    <property type="entry name" value="SERINE/THREONINE-PROTEIN KINASE UNC-51-RELATED"/>
    <property type="match status" value="1"/>
</dbReference>
<dbReference type="PROSITE" id="PS00107">
    <property type="entry name" value="PROTEIN_KINASE_ATP"/>
    <property type="match status" value="1"/>
</dbReference>
<evidence type="ECO:0000256" key="5">
    <source>
        <dbReference type="PROSITE-ProRule" id="PRU10141"/>
    </source>
</evidence>
<dbReference type="InterPro" id="IPR018704">
    <property type="entry name" value="SecYEG/CpoB_TPR"/>
</dbReference>
<gene>
    <name evidence="9" type="ORF">ACFL27_05315</name>
</gene>
<dbReference type="Pfam" id="PF00069">
    <property type="entry name" value="Pkinase"/>
    <property type="match status" value="1"/>
</dbReference>
<feature type="binding site" evidence="5">
    <location>
        <position position="38"/>
    </location>
    <ligand>
        <name>ATP</name>
        <dbReference type="ChEBI" id="CHEBI:30616"/>
    </ligand>
</feature>
<dbReference type="InterPro" id="IPR000719">
    <property type="entry name" value="Prot_kinase_dom"/>
</dbReference>
<feature type="compositionally biased region" description="Acidic residues" evidence="6">
    <location>
        <begin position="760"/>
        <end position="771"/>
    </location>
</feature>
<dbReference type="CDD" id="cd14014">
    <property type="entry name" value="STKc_PknB_like"/>
    <property type="match status" value="1"/>
</dbReference>
<evidence type="ECO:0000256" key="2">
    <source>
        <dbReference type="ARBA" id="ARBA00022741"/>
    </source>
</evidence>
<feature type="region of interest" description="Disordered" evidence="6">
    <location>
        <begin position="746"/>
        <end position="771"/>
    </location>
</feature>
<keyword evidence="1" id="KW-0808">Transferase</keyword>
<evidence type="ECO:0000259" key="8">
    <source>
        <dbReference type="PROSITE" id="PS50011"/>
    </source>
</evidence>
<dbReference type="SUPFAM" id="SSF48452">
    <property type="entry name" value="TPR-like"/>
    <property type="match status" value="2"/>
</dbReference>
<protein>
    <submittedName>
        <fullName evidence="9">Protein kinase</fullName>
    </submittedName>
</protein>
<reference evidence="9 10" key="1">
    <citation type="submission" date="2024-09" db="EMBL/GenBank/DDBJ databases">
        <title>Laminarin stimulates single cell rates of sulfate reduction while oxygen inhibits transcriptomic activity in coastal marine sediment.</title>
        <authorList>
            <person name="Lindsay M."/>
            <person name="Orcutt B."/>
            <person name="Emerson D."/>
            <person name="Stepanauskas R."/>
            <person name="D'Angelo T."/>
        </authorList>
    </citation>
    <scope>NUCLEOTIDE SEQUENCE [LARGE SCALE GENOMIC DNA]</scope>
    <source>
        <strain evidence="9">SAG AM-311-K15</strain>
    </source>
</reference>
<comment type="caution">
    <text evidence="9">The sequence shown here is derived from an EMBL/GenBank/DDBJ whole genome shotgun (WGS) entry which is preliminary data.</text>
</comment>
<dbReference type="InterPro" id="IPR011009">
    <property type="entry name" value="Kinase-like_dom_sf"/>
</dbReference>
<dbReference type="InterPro" id="IPR011990">
    <property type="entry name" value="TPR-like_helical_dom_sf"/>
</dbReference>
<evidence type="ECO:0000313" key="9">
    <source>
        <dbReference type="EMBL" id="MFC1849610.1"/>
    </source>
</evidence>
<dbReference type="PANTHER" id="PTHR24348:SF22">
    <property type="entry name" value="NON-SPECIFIC SERINE_THREONINE PROTEIN KINASE"/>
    <property type="match status" value="1"/>
</dbReference>
<dbReference type="InterPro" id="IPR019734">
    <property type="entry name" value="TPR_rpt"/>
</dbReference>
<dbReference type="SMART" id="SM00028">
    <property type="entry name" value="TPR"/>
    <property type="match status" value="3"/>
</dbReference>
<accession>A0ABV6YTS3</accession>
<dbReference type="Gene3D" id="3.30.200.20">
    <property type="entry name" value="Phosphorylase Kinase, domain 1"/>
    <property type="match status" value="1"/>
</dbReference>
<keyword evidence="2 5" id="KW-0547">Nucleotide-binding</keyword>
<dbReference type="Pfam" id="PF09976">
    <property type="entry name" value="TPR_21"/>
    <property type="match status" value="1"/>
</dbReference>
<dbReference type="InterPro" id="IPR045269">
    <property type="entry name" value="Atg1-like"/>
</dbReference>
<dbReference type="GO" id="GO:0016301">
    <property type="term" value="F:kinase activity"/>
    <property type="evidence" value="ECO:0007669"/>
    <property type="project" value="UniProtKB-KW"/>
</dbReference>
<organism evidence="9 10">
    <name type="scientific">candidate division CSSED10-310 bacterium</name>
    <dbReference type="NCBI Taxonomy" id="2855610"/>
    <lineage>
        <taxon>Bacteria</taxon>
        <taxon>Bacteria division CSSED10-310</taxon>
    </lineage>
</organism>
<keyword evidence="4 5" id="KW-0067">ATP-binding</keyword>
<name>A0ABV6YTS3_UNCC1</name>
<dbReference type="PROSITE" id="PS00108">
    <property type="entry name" value="PROTEIN_KINASE_ST"/>
    <property type="match status" value="1"/>
</dbReference>
<evidence type="ECO:0000256" key="7">
    <source>
        <dbReference type="SAM" id="Phobius"/>
    </source>
</evidence>
<keyword evidence="7" id="KW-0472">Membrane</keyword>
<evidence type="ECO:0000313" key="10">
    <source>
        <dbReference type="Proteomes" id="UP001594351"/>
    </source>
</evidence>
<dbReference type="InterPro" id="IPR008271">
    <property type="entry name" value="Ser/Thr_kinase_AS"/>
</dbReference>